<dbReference type="OrthoDB" id="518091at2"/>
<feature type="domain" description="Schlafen AlbA-2" evidence="1">
    <location>
        <begin position="24"/>
        <end position="140"/>
    </location>
</feature>
<reference evidence="2 3" key="1">
    <citation type="submission" date="2018-03" db="EMBL/GenBank/DDBJ databases">
        <title>The ancient ancestry and fast evolution of plastids.</title>
        <authorList>
            <person name="Moore K.R."/>
            <person name="Magnabosco C."/>
            <person name="Momper L."/>
            <person name="Gold D.A."/>
            <person name="Bosak T."/>
            <person name="Fournier G.P."/>
        </authorList>
    </citation>
    <scope>NUCLEOTIDE SEQUENCE [LARGE SCALE GENOMIC DNA]</scope>
    <source>
        <strain evidence="2 3">CCALA 016</strain>
    </source>
</reference>
<reference evidence="2 3" key="2">
    <citation type="submission" date="2018-03" db="EMBL/GenBank/DDBJ databases">
        <authorList>
            <person name="Keele B.F."/>
        </authorList>
    </citation>
    <scope>NUCLEOTIDE SEQUENCE [LARGE SCALE GENOMIC DNA]</scope>
    <source>
        <strain evidence="2 3">CCALA 016</strain>
    </source>
</reference>
<accession>A0A2T1LR06</accession>
<proteinExistence type="predicted"/>
<dbReference type="InterPro" id="IPR038461">
    <property type="entry name" value="Schlafen_AlbA_2_dom_sf"/>
</dbReference>
<dbReference type="EMBL" id="PXOH01000054">
    <property type="protein sequence ID" value="PSF30527.1"/>
    <property type="molecule type" value="Genomic_DNA"/>
</dbReference>
<dbReference type="PANTHER" id="PTHR30595">
    <property type="entry name" value="GLPR-RELATED TRANSCRIPTIONAL REPRESSOR"/>
    <property type="match status" value="1"/>
</dbReference>
<dbReference type="Pfam" id="PF04326">
    <property type="entry name" value="SLFN_AlbA_2"/>
    <property type="match status" value="1"/>
</dbReference>
<dbReference type="Gene3D" id="3.30.950.30">
    <property type="entry name" value="Schlafen, AAA domain"/>
    <property type="match status" value="1"/>
</dbReference>
<sequence length="193" mass="21875">MNNLPAWTDSLLSQQLSSLREKGEGQTLEFKVDFPAQAHDLAKEIAAFATAGGGKILIGIADNGALIGLEAKGAIERDKLVERAKGIVRTVEPKVKNVNFKFAFEEDMIVLCLEIPSQVEPVYYYDHRPYIRDGRDSRPAEPEEVKELCLGYYQLCEYHNLINLQTKQTLESQKRLNEIAEKNLEQVLNRLNR</sequence>
<dbReference type="RefSeq" id="WP_106459387.1">
    <property type="nucleotide sequence ID" value="NZ_PXOH01000054.1"/>
</dbReference>
<dbReference type="AlphaFoldDB" id="A0A2T1LR06"/>
<evidence type="ECO:0000259" key="1">
    <source>
        <dbReference type="Pfam" id="PF04326"/>
    </source>
</evidence>
<dbReference type="Proteomes" id="UP000239001">
    <property type="component" value="Unassembled WGS sequence"/>
</dbReference>
<evidence type="ECO:0000313" key="3">
    <source>
        <dbReference type="Proteomes" id="UP000239001"/>
    </source>
</evidence>
<organism evidence="2 3">
    <name type="scientific">Aphanothece hegewaldii CCALA 016</name>
    <dbReference type="NCBI Taxonomy" id="2107694"/>
    <lineage>
        <taxon>Bacteria</taxon>
        <taxon>Bacillati</taxon>
        <taxon>Cyanobacteriota</taxon>
        <taxon>Cyanophyceae</taxon>
        <taxon>Oscillatoriophycideae</taxon>
        <taxon>Chroococcales</taxon>
        <taxon>Aphanothecaceae</taxon>
        <taxon>Aphanothece</taxon>
    </lineage>
</organism>
<dbReference type="InterPro" id="IPR007421">
    <property type="entry name" value="Schlafen_AlbA_2_dom"/>
</dbReference>
<comment type="caution">
    <text evidence="2">The sequence shown here is derived from an EMBL/GenBank/DDBJ whole genome shotgun (WGS) entry which is preliminary data.</text>
</comment>
<keyword evidence="3" id="KW-1185">Reference proteome</keyword>
<protein>
    <recommendedName>
        <fullName evidence="1">Schlafen AlbA-2 domain-containing protein</fullName>
    </recommendedName>
</protein>
<gene>
    <name evidence="2" type="ORF">C7H19_23740</name>
</gene>
<evidence type="ECO:0000313" key="2">
    <source>
        <dbReference type="EMBL" id="PSF30527.1"/>
    </source>
</evidence>
<dbReference type="PANTHER" id="PTHR30595:SF6">
    <property type="entry name" value="SCHLAFEN ALBA-2 DOMAIN-CONTAINING PROTEIN"/>
    <property type="match status" value="1"/>
</dbReference>
<name>A0A2T1LR06_9CHRO</name>